<dbReference type="Proteomes" id="UP001151760">
    <property type="component" value="Unassembled WGS sequence"/>
</dbReference>
<organism evidence="1 2">
    <name type="scientific">Tanacetum coccineum</name>
    <dbReference type="NCBI Taxonomy" id="301880"/>
    <lineage>
        <taxon>Eukaryota</taxon>
        <taxon>Viridiplantae</taxon>
        <taxon>Streptophyta</taxon>
        <taxon>Embryophyta</taxon>
        <taxon>Tracheophyta</taxon>
        <taxon>Spermatophyta</taxon>
        <taxon>Magnoliopsida</taxon>
        <taxon>eudicotyledons</taxon>
        <taxon>Gunneridae</taxon>
        <taxon>Pentapetalae</taxon>
        <taxon>asterids</taxon>
        <taxon>campanulids</taxon>
        <taxon>Asterales</taxon>
        <taxon>Asteraceae</taxon>
        <taxon>Asteroideae</taxon>
        <taxon>Anthemideae</taxon>
        <taxon>Anthemidinae</taxon>
        <taxon>Tanacetum</taxon>
    </lineage>
</organism>
<proteinExistence type="predicted"/>
<reference evidence="1" key="2">
    <citation type="submission" date="2022-01" db="EMBL/GenBank/DDBJ databases">
        <authorList>
            <person name="Yamashiro T."/>
            <person name="Shiraishi A."/>
            <person name="Satake H."/>
            <person name="Nakayama K."/>
        </authorList>
    </citation>
    <scope>NUCLEOTIDE SEQUENCE</scope>
</reference>
<accession>A0ABQ5FZK8</accession>
<dbReference type="EMBL" id="BQNB010017878">
    <property type="protein sequence ID" value="GJT68224.1"/>
    <property type="molecule type" value="Genomic_DNA"/>
</dbReference>
<gene>
    <name evidence="1" type="ORF">Tco_1019704</name>
</gene>
<evidence type="ECO:0000313" key="2">
    <source>
        <dbReference type="Proteomes" id="UP001151760"/>
    </source>
</evidence>
<comment type="caution">
    <text evidence="1">The sequence shown here is derived from an EMBL/GenBank/DDBJ whole genome shotgun (WGS) entry which is preliminary data.</text>
</comment>
<evidence type="ECO:0000313" key="1">
    <source>
        <dbReference type="EMBL" id="GJT68224.1"/>
    </source>
</evidence>
<sequence length="132" mass="14510">MVPHLSEKLPPMSNGHTLRVTLWGKLGDGLLKMMSGHCENYTLILTSMSAKYCNSQLGILSCSSILILDSDEIPAIEKIKSKISDVDETKPSLPISESKPHDGIIKELSIGPRQKKRCIVAFSIYPSGLHHI</sequence>
<protein>
    <submittedName>
        <fullName evidence="1">Uncharacterized protein</fullName>
    </submittedName>
</protein>
<keyword evidence="2" id="KW-1185">Reference proteome</keyword>
<name>A0ABQ5FZK8_9ASTR</name>
<reference evidence="1" key="1">
    <citation type="journal article" date="2022" name="Int. J. Mol. Sci.">
        <title>Draft Genome of Tanacetum Coccineum: Genomic Comparison of Closely Related Tanacetum-Family Plants.</title>
        <authorList>
            <person name="Yamashiro T."/>
            <person name="Shiraishi A."/>
            <person name="Nakayama K."/>
            <person name="Satake H."/>
        </authorList>
    </citation>
    <scope>NUCLEOTIDE SEQUENCE</scope>
</reference>